<dbReference type="EMBL" id="VZAD01000077">
    <property type="protein sequence ID" value="MQP12400.1"/>
    <property type="molecule type" value="Genomic_DNA"/>
</dbReference>
<keyword evidence="4" id="KW-0812">Transmembrane</keyword>
<keyword evidence="2" id="KW-0238">DNA-binding</keyword>
<dbReference type="InterPro" id="IPR018060">
    <property type="entry name" value="HTH_AraC"/>
</dbReference>
<dbReference type="OrthoDB" id="681130at2"/>
<evidence type="ECO:0000256" key="3">
    <source>
        <dbReference type="ARBA" id="ARBA00023163"/>
    </source>
</evidence>
<dbReference type="SMART" id="SM00342">
    <property type="entry name" value="HTH_ARAC"/>
    <property type="match status" value="1"/>
</dbReference>
<dbReference type="PROSITE" id="PS01124">
    <property type="entry name" value="HTH_ARAC_FAMILY_2"/>
    <property type="match status" value="1"/>
</dbReference>
<feature type="signal peptide" evidence="5">
    <location>
        <begin position="1"/>
        <end position="20"/>
    </location>
</feature>
<dbReference type="InterPro" id="IPR015943">
    <property type="entry name" value="WD40/YVTN_repeat-like_dom_sf"/>
</dbReference>
<keyword evidence="3" id="KW-0804">Transcription</keyword>
<dbReference type="GO" id="GO:0043565">
    <property type="term" value="F:sequence-specific DNA binding"/>
    <property type="evidence" value="ECO:0007669"/>
    <property type="project" value="InterPro"/>
</dbReference>
<dbReference type="PROSITE" id="PS00041">
    <property type="entry name" value="HTH_ARAC_FAMILY_1"/>
    <property type="match status" value="1"/>
</dbReference>
<comment type="caution">
    <text evidence="7">The sequence shown here is derived from an EMBL/GenBank/DDBJ whole genome shotgun (WGS) entry which is preliminary data.</text>
</comment>
<accession>A0A6A7WD51</accession>
<dbReference type="InterPro" id="IPR013783">
    <property type="entry name" value="Ig-like_fold"/>
</dbReference>
<dbReference type="AlphaFoldDB" id="A0A6A7WD51"/>
<evidence type="ECO:0000256" key="5">
    <source>
        <dbReference type="SAM" id="SignalP"/>
    </source>
</evidence>
<keyword evidence="4" id="KW-0472">Membrane</keyword>
<evidence type="ECO:0000313" key="7">
    <source>
        <dbReference type="EMBL" id="MQP12400.1"/>
    </source>
</evidence>
<proteinExistence type="predicted"/>
<sequence length="788" mass="90365">MKKIFILIYLCLYCNGILCAQDAKKMVVYDEKQGMNQWHITKMLQDRMGFIWISSWDGLTRFDGYEFVTFKSRPGDDSPLENNRVRDIQLAANGDIYCLVDDRWFLFSQSKGTFINISDAENEKLNKVKTKNRLRHTKQKKVRKTSRKMTDRQGNVWLSTPDSIVKTINYRKPAVPFVLRSSDQARCFFVDRSGNYWVSTQKDKYVSIYNRGNKLLGYLTPTGEISKKYVPFSSAVYAIYQHNDGCIYLGTKPGGLYKLKSRKEDFEVQHISLGNDKANSIYDIKADRVGRLWFATFDGIYCLHQGRVEHVRQTKGWKVRCLHFTQRDILMAATTTGLAVGRLSNKTIGDMKFHLHCREPKRVESLGNSATMDILETADHQIYVSTESAGVDKIMSHDLLADQLEFKHFDKTMGLQCETITAMAPYRKDWIWVVGGYTLMMLNTKTGEVRNYGTGFFHDAYRYSDARPVCLPDGRWLFGLQNGAFCLSESELSKPGTEQRVVFTGISVEHAPMQYAVAHIHSLTLSKEERNLRISFSTLDFSDIEAPCYAFRLHEGDKWIFIGKEHTVTLPDMQPGDYELQVRSANSAGVWTPGIATLRIHVTPKFSETIWAVILYIFLSLATIFTLLYIYLYIRRIKRKQHEVLEAYLALLEDKNGVGQEVTKEREESEQIVSTEEDDQMMKRIMQFVDEHLSDAEIGIVEMAEAAAISRSGLNRKMKKIVGLTPAEFLRETRIKRAQQFLLGTSKGVSEIAYICGFADPKYFGKIFRSMTGVSPTEFRQNGRKADK</sequence>
<reference evidence="7 8" key="1">
    <citation type="submission" date="2019-09" db="EMBL/GenBank/DDBJ databases">
        <title>Distinct polysaccharide growth profiles of human intestinal Prevotella copri isolates.</title>
        <authorList>
            <person name="Fehlner-Peach H."/>
            <person name="Magnabosco C."/>
            <person name="Raghavan V."/>
            <person name="Scher J.U."/>
            <person name="Tett A."/>
            <person name="Cox L.M."/>
            <person name="Gottsegen C."/>
            <person name="Watters A."/>
            <person name="Wiltshire- Gordon J.D."/>
            <person name="Segata N."/>
            <person name="Bonneau R."/>
            <person name="Littman D.R."/>
        </authorList>
    </citation>
    <scope>NUCLEOTIDE SEQUENCE [LARGE SCALE GENOMIC DNA]</scope>
    <source>
        <strain evidence="8">iAQ1173</strain>
    </source>
</reference>
<dbReference type="InterPro" id="IPR018062">
    <property type="entry name" value="HTH_AraC-typ_CS"/>
</dbReference>
<dbReference type="PRINTS" id="PR00032">
    <property type="entry name" value="HTHARAC"/>
</dbReference>
<dbReference type="GO" id="GO:0003700">
    <property type="term" value="F:DNA-binding transcription factor activity"/>
    <property type="evidence" value="ECO:0007669"/>
    <property type="project" value="InterPro"/>
</dbReference>
<dbReference type="Proteomes" id="UP000384372">
    <property type="component" value="Unassembled WGS sequence"/>
</dbReference>
<dbReference type="PANTHER" id="PTHR43280">
    <property type="entry name" value="ARAC-FAMILY TRANSCRIPTIONAL REGULATOR"/>
    <property type="match status" value="1"/>
</dbReference>
<feature type="transmembrane region" description="Helical" evidence="4">
    <location>
        <begin position="610"/>
        <end position="632"/>
    </location>
</feature>
<gene>
    <name evidence="7" type="ORF">F7D20_10645</name>
</gene>
<evidence type="ECO:0000256" key="1">
    <source>
        <dbReference type="ARBA" id="ARBA00023015"/>
    </source>
</evidence>
<evidence type="ECO:0000256" key="2">
    <source>
        <dbReference type="ARBA" id="ARBA00023125"/>
    </source>
</evidence>
<dbReference type="Gene3D" id="1.10.10.60">
    <property type="entry name" value="Homeodomain-like"/>
    <property type="match status" value="2"/>
</dbReference>
<feature type="domain" description="HTH araC/xylS-type" evidence="6">
    <location>
        <begin position="683"/>
        <end position="782"/>
    </location>
</feature>
<protein>
    <submittedName>
        <fullName evidence="7">Helix-turn-helix domain-containing protein</fullName>
    </submittedName>
</protein>
<name>A0A6A7WD51_9BACT</name>
<evidence type="ECO:0000313" key="8">
    <source>
        <dbReference type="Proteomes" id="UP000384372"/>
    </source>
</evidence>
<dbReference type="SUPFAM" id="SSF63829">
    <property type="entry name" value="Calcium-dependent phosphotriesterase"/>
    <property type="match status" value="2"/>
</dbReference>
<feature type="chain" id="PRO_5025635493" evidence="5">
    <location>
        <begin position="21"/>
        <end position="788"/>
    </location>
</feature>
<dbReference type="InterPro" id="IPR020449">
    <property type="entry name" value="Tscrpt_reg_AraC-type_HTH"/>
</dbReference>
<dbReference type="Gene3D" id="2.60.40.10">
    <property type="entry name" value="Immunoglobulins"/>
    <property type="match status" value="1"/>
</dbReference>
<keyword evidence="8" id="KW-1185">Reference proteome</keyword>
<evidence type="ECO:0000256" key="4">
    <source>
        <dbReference type="SAM" id="Phobius"/>
    </source>
</evidence>
<dbReference type="Pfam" id="PF12833">
    <property type="entry name" value="HTH_18"/>
    <property type="match status" value="1"/>
</dbReference>
<organism evidence="7 8">
    <name type="scientific">Segatella copri</name>
    <dbReference type="NCBI Taxonomy" id="165179"/>
    <lineage>
        <taxon>Bacteria</taxon>
        <taxon>Pseudomonadati</taxon>
        <taxon>Bacteroidota</taxon>
        <taxon>Bacteroidia</taxon>
        <taxon>Bacteroidales</taxon>
        <taxon>Prevotellaceae</taxon>
        <taxon>Segatella</taxon>
    </lineage>
</organism>
<keyword evidence="5" id="KW-0732">Signal</keyword>
<dbReference type="PANTHER" id="PTHR43280:SF28">
    <property type="entry name" value="HTH-TYPE TRANSCRIPTIONAL ACTIVATOR RHAS"/>
    <property type="match status" value="1"/>
</dbReference>
<dbReference type="SUPFAM" id="SSF46689">
    <property type="entry name" value="Homeodomain-like"/>
    <property type="match status" value="1"/>
</dbReference>
<keyword evidence="1" id="KW-0805">Transcription regulation</keyword>
<dbReference type="Gene3D" id="2.130.10.10">
    <property type="entry name" value="YVTN repeat-like/Quinoprotein amine dehydrogenase"/>
    <property type="match status" value="2"/>
</dbReference>
<dbReference type="InterPro" id="IPR009057">
    <property type="entry name" value="Homeodomain-like_sf"/>
</dbReference>
<keyword evidence="4" id="KW-1133">Transmembrane helix</keyword>
<evidence type="ECO:0000259" key="6">
    <source>
        <dbReference type="PROSITE" id="PS01124"/>
    </source>
</evidence>